<comment type="caution">
    <text evidence="2">The sequence shown here is derived from an EMBL/GenBank/DDBJ whole genome shotgun (WGS) entry which is preliminary data.</text>
</comment>
<keyword evidence="1" id="KW-1133">Transmembrane helix</keyword>
<organism evidence="2 3">
    <name type="scientific">Vibrio splendidus</name>
    <dbReference type="NCBI Taxonomy" id="29497"/>
    <lineage>
        <taxon>Bacteria</taxon>
        <taxon>Pseudomonadati</taxon>
        <taxon>Pseudomonadota</taxon>
        <taxon>Gammaproteobacteria</taxon>
        <taxon>Vibrionales</taxon>
        <taxon>Vibrionaceae</taxon>
        <taxon>Vibrio</taxon>
    </lineage>
</organism>
<keyword evidence="1" id="KW-0472">Membrane</keyword>
<evidence type="ECO:0000313" key="2">
    <source>
        <dbReference type="EMBL" id="PMM52726.1"/>
    </source>
</evidence>
<protein>
    <submittedName>
        <fullName evidence="2">Uncharacterized protein</fullName>
    </submittedName>
</protein>
<name>A0A2N7JQR6_VIBSP</name>
<dbReference type="RefSeq" id="WP_102552473.1">
    <property type="nucleotide sequence ID" value="NZ_MCZF01000126.1"/>
</dbReference>
<feature type="transmembrane region" description="Helical" evidence="1">
    <location>
        <begin position="33"/>
        <end position="51"/>
    </location>
</feature>
<dbReference type="AlphaFoldDB" id="A0A2N7JQR6"/>
<reference evidence="3" key="1">
    <citation type="submission" date="2016-07" db="EMBL/GenBank/DDBJ databases">
        <title>Nontailed viruses are major unrecognized killers of bacteria in the ocean.</title>
        <authorList>
            <person name="Kauffman K."/>
            <person name="Hussain F."/>
            <person name="Yang J."/>
            <person name="Arevalo P."/>
            <person name="Brown J."/>
            <person name="Cutler M."/>
            <person name="Kelly L."/>
            <person name="Polz M.F."/>
        </authorList>
    </citation>
    <scope>NUCLEOTIDE SEQUENCE [LARGE SCALE GENOMIC DNA]</scope>
    <source>
        <strain evidence="3">10N.261.48.B5</strain>
    </source>
</reference>
<sequence>MSFIVLSNLVTFGTVYALEWQFGYLSIHFLSDYAFYTMLVLLGLGTLFSFTGHTVGYSGPSNVAGVTASSLIDNDSAKTTVVNKLESTNLGSRFLIASLVPLVFCVFA</sequence>
<dbReference type="Proteomes" id="UP000235533">
    <property type="component" value="Unassembled WGS sequence"/>
</dbReference>
<evidence type="ECO:0000256" key="1">
    <source>
        <dbReference type="SAM" id="Phobius"/>
    </source>
</evidence>
<proteinExistence type="predicted"/>
<evidence type="ECO:0000313" key="3">
    <source>
        <dbReference type="Proteomes" id="UP000235533"/>
    </source>
</evidence>
<accession>A0A2N7JQR6</accession>
<keyword evidence="1" id="KW-0812">Transmembrane</keyword>
<dbReference type="EMBL" id="MCZF01000126">
    <property type="protein sequence ID" value="PMM52726.1"/>
    <property type="molecule type" value="Genomic_DNA"/>
</dbReference>
<gene>
    <name evidence="2" type="ORF">BCT54_23200</name>
</gene>